<name>A0A165YDL8_9AGAM</name>
<gene>
    <name evidence="2" type="ORF">SISSUDRAFT_1123039</name>
</gene>
<sequence>MDLDTDDLDTDLDTDLDMDTAQPATVAIYRGFSDLPAEMIAMIIDYSDTLELQNDEGGTKRLAWAFTWTRINSHTRDVAIAHRSMWSTVYLHHSPPLIDMFLTRSRYKIFHDLVAFLNTGACSTNNKKHKLKRWTQFFQEDLDKIVSLKIQIESSWENHPMALALQRTPAPLLHTFGLTLDHATKMQFDFTSLFNSQAPLIQNALIYTGQAYNTSVLPSLEDFSLRIGPLNYNIVLDNLATNPMVKTISLVGQKAWIQSPLPPHLLHTLSLPNLESLLIKQMTSDRAKHLISNLDLPSLTSLIVQEIMVSDLEDPETPVLSVSDALPCLSHLAENWLDLSFSPQSFALQMGGYSYVTRWTTNNIPLSSIVDSICQVFQLLDEEHALYPKATRLTIVNHVTPPDEDIDMSDVSHAESLLPVKKRTRKPVQAPRMEVKDFEYLVASAFNVFSSVEILEVAGFAIPVIDVLLGARSDNTSEDSDNKSEDSDDPSDELFLPNLQHVELKLVAGSNEEPKYDYDSLIELMNMENREGIQVSVPQTTSDEPSS</sequence>
<evidence type="ECO:0000313" key="3">
    <source>
        <dbReference type="Proteomes" id="UP000076798"/>
    </source>
</evidence>
<evidence type="ECO:0008006" key="4">
    <source>
        <dbReference type="Google" id="ProtNLM"/>
    </source>
</evidence>
<keyword evidence="3" id="KW-1185">Reference proteome</keyword>
<dbReference type="AlphaFoldDB" id="A0A165YDL8"/>
<feature type="region of interest" description="Disordered" evidence="1">
    <location>
        <begin position="473"/>
        <end position="493"/>
    </location>
</feature>
<dbReference type="EMBL" id="KV428264">
    <property type="protein sequence ID" value="KZT33133.1"/>
    <property type="molecule type" value="Genomic_DNA"/>
</dbReference>
<organism evidence="2 3">
    <name type="scientific">Sistotremastrum suecicum HHB10207 ss-3</name>
    <dbReference type="NCBI Taxonomy" id="1314776"/>
    <lineage>
        <taxon>Eukaryota</taxon>
        <taxon>Fungi</taxon>
        <taxon>Dikarya</taxon>
        <taxon>Basidiomycota</taxon>
        <taxon>Agaricomycotina</taxon>
        <taxon>Agaricomycetes</taxon>
        <taxon>Sistotremastrales</taxon>
        <taxon>Sistotremastraceae</taxon>
        <taxon>Sistotremastrum</taxon>
    </lineage>
</organism>
<accession>A0A165YDL8</accession>
<evidence type="ECO:0000256" key="1">
    <source>
        <dbReference type="SAM" id="MobiDB-lite"/>
    </source>
</evidence>
<proteinExistence type="predicted"/>
<protein>
    <recommendedName>
        <fullName evidence="4">F-box domain-containing protein</fullName>
    </recommendedName>
</protein>
<dbReference type="Proteomes" id="UP000076798">
    <property type="component" value="Unassembled WGS sequence"/>
</dbReference>
<reference evidence="2 3" key="1">
    <citation type="journal article" date="2016" name="Mol. Biol. Evol.">
        <title>Comparative Genomics of Early-Diverging Mushroom-Forming Fungi Provides Insights into the Origins of Lignocellulose Decay Capabilities.</title>
        <authorList>
            <person name="Nagy L.G."/>
            <person name="Riley R."/>
            <person name="Tritt A."/>
            <person name="Adam C."/>
            <person name="Daum C."/>
            <person name="Floudas D."/>
            <person name="Sun H."/>
            <person name="Yadav J.S."/>
            <person name="Pangilinan J."/>
            <person name="Larsson K.H."/>
            <person name="Matsuura K."/>
            <person name="Barry K."/>
            <person name="Labutti K."/>
            <person name="Kuo R."/>
            <person name="Ohm R.A."/>
            <person name="Bhattacharya S.S."/>
            <person name="Shirouzu T."/>
            <person name="Yoshinaga Y."/>
            <person name="Martin F.M."/>
            <person name="Grigoriev I.V."/>
            <person name="Hibbett D.S."/>
        </authorList>
    </citation>
    <scope>NUCLEOTIDE SEQUENCE [LARGE SCALE GENOMIC DNA]</scope>
    <source>
        <strain evidence="2 3">HHB10207 ss-3</strain>
    </source>
</reference>
<evidence type="ECO:0000313" key="2">
    <source>
        <dbReference type="EMBL" id="KZT33133.1"/>
    </source>
</evidence>